<dbReference type="InterPro" id="IPR006076">
    <property type="entry name" value="FAD-dep_OxRdtase"/>
</dbReference>
<dbReference type="EC" id="1.5.3.1" evidence="3"/>
<dbReference type="GO" id="GO:0008115">
    <property type="term" value="F:sarcosine oxidase activity"/>
    <property type="evidence" value="ECO:0007669"/>
    <property type="project" value="UniProtKB-EC"/>
</dbReference>
<name>A0A160TT98_9ZZZZ</name>
<organism evidence="3">
    <name type="scientific">hydrothermal vent metagenome</name>
    <dbReference type="NCBI Taxonomy" id="652676"/>
    <lineage>
        <taxon>unclassified sequences</taxon>
        <taxon>metagenomes</taxon>
        <taxon>ecological metagenomes</taxon>
    </lineage>
</organism>
<dbReference type="GO" id="GO:0005739">
    <property type="term" value="C:mitochondrion"/>
    <property type="evidence" value="ECO:0007669"/>
    <property type="project" value="GOC"/>
</dbReference>
<dbReference type="Gene3D" id="3.30.9.10">
    <property type="entry name" value="D-Amino Acid Oxidase, subunit A, domain 2"/>
    <property type="match status" value="1"/>
</dbReference>
<sequence>MISQTYDVVIVGGGAVGSSIAYHLAAEPAFDGTVLVVERDPTYQKCSTALSWAGIRQQFSTPECIAMSGYGIEFYRNASTWLAVGDDALDLGYVENGYLLLTDETKREQAKANYDLQSEYDVAVEWLETDQIAEQFSEINIDGISAATFGYRNEGWIEPMSLLNGLKRKARHLGVHYVNDEVVDLLQKDTQVQGVVLKEGAEIRSQWVVNAAGPRASTIGAMAGIELPIRPQRLVTFVFDCQRAVEHYPLTLDVSGVTFRPEGAGYLALLAPGPEENPWSFDFDIDYTVFNRRVWPALAHRIPAFEAIKLKSAWAGHLAINYFDHNAFLGAHPTVSGLLFANGFSGHGLQHSPATGRALMELIVFGGYRSLDLSRLALQRLLDNQPIQENMVFGAL</sequence>
<keyword evidence="1 3" id="KW-0560">Oxidoreductase</keyword>
<proteinExistence type="predicted"/>
<accession>A0A160TT98</accession>
<evidence type="ECO:0000259" key="2">
    <source>
        <dbReference type="Pfam" id="PF01266"/>
    </source>
</evidence>
<gene>
    <name evidence="3" type="ORF">MGWOODY_XGa1203</name>
</gene>
<evidence type="ECO:0000256" key="1">
    <source>
        <dbReference type="ARBA" id="ARBA00023002"/>
    </source>
</evidence>
<dbReference type="Gene3D" id="3.50.50.60">
    <property type="entry name" value="FAD/NAD(P)-binding domain"/>
    <property type="match status" value="1"/>
</dbReference>
<dbReference type="InterPro" id="IPR036188">
    <property type="entry name" value="FAD/NAD-bd_sf"/>
</dbReference>
<evidence type="ECO:0000313" key="3">
    <source>
        <dbReference type="EMBL" id="CUS52022.1"/>
    </source>
</evidence>
<dbReference type="EMBL" id="CZRL01000074">
    <property type="protein sequence ID" value="CUS52022.1"/>
    <property type="molecule type" value="Genomic_DNA"/>
</dbReference>
<dbReference type="Pfam" id="PF01266">
    <property type="entry name" value="DAO"/>
    <property type="match status" value="1"/>
</dbReference>
<dbReference type="PANTHER" id="PTHR13847">
    <property type="entry name" value="SARCOSINE DEHYDROGENASE-RELATED"/>
    <property type="match status" value="1"/>
</dbReference>
<dbReference type="PANTHER" id="PTHR13847:SF287">
    <property type="entry name" value="FAD-DEPENDENT OXIDOREDUCTASE DOMAIN-CONTAINING PROTEIN 1"/>
    <property type="match status" value="1"/>
</dbReference>
<reference evidence="3" key="1">
    <citation type="submission" date="2015-10" db="EMBL/GenBank/DDBJ databases">
        <authorList>
            <person name="Gilbert D.G."/>
        </authorList>
    </citation>
    <scope>NUCLEOTIDE SEQUENCE</scope>
</reference>
<dbReference type="GO" id="GO:0032981">
    <property type="term" value="P:mitochondrial respiratory chain complex I assembly"/>
    <property type="evidence" value="ECO:0007669"/>
    <property type="project" value="TreeGrafter"/>
</dbReference>
<feature type="domain" description="FAD dependent oxidoreductase" evidence="2">
    <location>
        <begin position="7"/>
        <end position="362"/>
    </location>
</feature>
<protein>
    <submittedName>
        <fullName evidence="3">Sarcosine oxidase beta subunit</fullName>
        <ecNumber evidence="3">1.5.3.1</ecNumber>
    </submittedName>
</protein>
<dbReference type="SUPFAM" id="SSF51905">
    <property type="entry name" value="FAD/NAD(P)-binding domain"/>
    <property type="match status" value="1"/>
</dbReference>
<dbReference type="AlphaFoldDB" id="A0A160TT98"/>